<evidence type="ECO:0000313" key="2">
    <source>
        <dbReference type="EMBL" id="PHN01105.1"/>
    </source>
</evidence>
<feature type="transmembrane region" description="Helical" evidence="1">
    <location>
        <begin position="6"/>
        <end position="28"/>
    </location>
</feature>
<keyword evidence="1" id="KW-0812">Transmembrane</keyword>
<dbReference type="OrthoDB" id="1493032at2"/>
<gene>
    <name evidence="2" type="ORF">CRP01_38870</name>
</gene>
<proteinExistence type="predicted"/>
<dbReference type="AlphaFoldDB" id="A0A2D0MXY2"/>
<dbReference type="EMBL" id="PDUD01000063">
    <property type="protein sequence ID" value="PHN01105.1"/>
    <property type="molecule type" value="Genomic_DNA"/>
</dbReference>
<dbReference type="Pfam" id="PF25589">
    <property type="entry name" value="DUF7935"/>
    <property type="match status" value="1"/>
</dbReference>
<dbReference type="RefSeq" id="WP_099155503.1">
    <property type="nucleotide sequence ID" value="NZ_PDUD01000063.1"/>
</dbReference>
<comment type="caution">
    <text evidence="2">The sequence shown here is derived from an EMBL/GenBank/DDBJ whole genome shotgun (WGS) entry which is preliminary data.</text>
</comment>
<accession>A0A2D0MXY2</accession>
<evidence type="ECO:0000256" key="1">
    <source>
        <dbReference type="SAM" id="Phobius"/>
    </source>
</evidence>
<keyword evidence="1" id="KW-0472">Membrane</keyword>
<evidence type="ECO:0000313" key="3">
    <source>
        <dbReference type="Proteomes" id="UP000223913"/>
    </source>
</evidence>
<sequence>MSVITVILEIIKISVPALIVFFTVNYLFRNYLEGQQRLRQQEIEREQKGASLPLRMQAYERLSLFCERVSIPTLLLRVPPGDQPAKTYRLALLLAIQQEFEHNITQQVYISSQLWEIIKAARDDAVNFISVVSEKIEPDASAAEFRKALLNYNAGREATGMDTALQAIKKEASIYL</sequence>
<organism evidence="2 3">
    <name type="scientific">Flavilitoribacter nigricans (strain ATCC 23147 / DSM 23189 / NBRC 102662 / NCIMB 1420 / SS-2)</name>
    <name type="common">Lewinella nigricans</name>
    <dbReference type="NCBI Taxonomy" id="1122177"/>
    <lineage>
        <taxon>Bacteria</taxon>
        <taxon>Pseudomonadati</taxon>
        <taxon>Bacteroidota</taxon>
        <taxon>Saprospiria</taxon>
        <taxon>Saprospirales</taxon>
        <taxon>Lewinellaceae</taxon>
        <taxon>Flavilitoribacter</taxon>
    </lineage>
</organism>
<dbReference type="InterPro" id="IPR057695">
    <property type="entry name" value="DUF7935"/>
</dbReference>
<reference evidence="2 3" key="1">
    <citation type="submission" date="2017-10" db="EMBL/GenBank/DDBJ databases">
        <title>The draft genome sequence of Lewinella nigricans NBRC 102662.</title>
        <authorList>
            <person name="Wang K."/>
        </authorList>
    </citation>
    <scope>NUCLEOTIDE SEQUENCE [LARGE SCALE GENOMIC DNA]</scope>
    <source>
        <strain evidence="2 3">NBRC 102662</strain>
    </source>
</reference>
<protein>
    <submittedName>
        <fullName evidence="2">Uncharacterized protein</fullName>
    </submittedName>
</protein>
<keyword evidence="3" id="KW-1185">Reference proteome</keyword>
<name>A0A2D0MXY2_FLAN2</name>
<dbReference type="Proteomes" id="UP000223913">
    <property type="component" value="Unassembled WGS sequence"/>
</dbReference>
<keyword evidence="1" id="KW-1133">Transmembrane helix</keyword>